<dbReference type="InterPro" id="IPR048366">
    <property type="entry name" value="TNP-like_GBD"/>
</dbReference>
<dbReference type="OrthoDB" id="5977345at2759"/>
<dbReference type="Pfam" id="PF21787">
    <property type="entry name" value="TNP-like_RNaseH_N"/>
    <property type="match status" value="1"/>
</dbReference>
<gene>
    <name evidence="3" type="primary">T</name>
    <name evidence="3" type="ORF">AWC38_SpisGene23787</name>
</gene>
<evidence type="ECO:0000259" key="2">
    <source>
        <dbReference type="Pfam" id="PF21788"/>
    </source>
</evidence>
<evidence type="ECO:0000313" key="3">
    <source>
        <dbReference type="EMBL" id="PFX12281.1"/>
    </source>
</evidence>
<dbReference type="Pfam" id="PF21788">
    <property type="entry name" value="TNP-like_GBD"/>
    <property type="match status" value="1"/>
</dbReference>
<dbReference type="EMBL" id="LSMT01001461">
    <property type="protein sequence ID" value="PFX12281.1"/>
    <property type="molecule type" value="Genomic_DNA"/>
</dbReference>
<name>A0A2B4R3T6_STYPI</name>
<accession>A0A2B4R3T6</accession>
<dbReference type="AlphaFoldDB" id="A0A2B4R3T6"/>
<organism evidence="3 4">
    <name type="scientific">Stylophora pistillata</name>
    <name type="common">Smooth cauliflower coral</name>
    <dbReference type="NCBI Taxonomy" id="50429"/>
    <lineage>
        <taxon>Eukaryota</taxon>
        <taxon>Metazoa</taxon>
        <taxon>Cnidaria</taxon>
        <taxon>Anthozoa</taxon>
        <taxon>Hexacorallia</taxon>
        <taxon>Scleractinia</taxon>
        <taxon>Astrocoeniina</taxon>
        <taxon>Pocilloporidae</taxon>
        <taxon>Stylophora</taxon>
    </lineage>
</organism>
<feature type="domain" description="Transposable element P transposase-like GTP-binding insertion" evidence="2">
    <location>
        <begin position="201"/>
        <end position="318"/>
    </location>
</feature>
<protein>
    <submittedName>
        <fullName evidence="3">Transposable element P transposase</fullName>
    </submittedName>
</protein>
<feature type="domain" description="Transposable element P transposase-like RNase H" evidence="1">
    <location>
        <begin position="58"/>
        <end position="167"/>
    </location>
</feature>
<dbReference type="Proteomes" id="UP000225706">
    <property type="component" value="Unassembled WGS sequence"/>
</dbReference>
<evidence type="ECO:0000313" key="4">
    <source>
        <dbReference type="Proteomes" id="UP000225706"/>
    </source>
</evidence>
<evidence type="ECO:0000259" key="1">
    <source>
        <dbReference type="Pfam" id="PF21787"/>
    </source>
</evidence>
<proteinExistence type="predicted"/>
<dbReference type="InterPro" id="IPR048365">
    <property type="entry name" value="TNP-like_RNaseH_N"/>
</dbReference>
<sequence>MPGDNCSVFGCGSCRRTKGIGIWKLPAPLNDDFRKWREAWLNELTKYRVIDKDFQNQIDNDKVQANLVFDKNTHDLIGFVDLGDPDINFATLDKHDDVATYALVFLVRGVSTELKFSLAYFATTGVTSVQIMPLFWEAVCILECICNLWVIAATSDGASPNRRFYRLYKNLDGGSGKEVCYRTINLYATYRYIYFFSDAPHLIKTTKNCLLHSGHGRCTRYMWNDGLYVIWQHITELFHQDMENGLKLLPKLTYDHINISSYSAMRVSFVAQVLSASVSAVMRTFSSPDTAATAKLCEMVDSFFDCLNVRSTTEHERKRKPFLAPYTSVQDVRFRWLESTFLKYLQDRLQSIKDRPGNFTKTA</sequence>
<reference evidence="4" key="1">
    <citation type="journal article" date="2017" name="bioRxiv">
        <title>Comparative analysis of the genomes of Stylophora pistillata and Acropora digitifera provides evidence for extensive differences between species of corals.</title>
        <authorList>
            <person name="Voolstra C.R."/>
            <person name="Li Y."/>
            <person name="Liew Y.J."/>
            <person name="Baumgarten S."/>
            <person name="Zoccola D."/>
            <person name="Flot J.-F."/>
            <person name="Tambutte S."/>
            <person name="Allemand D."/>
            <person name="Aranda M."/>
        </authorList>
    </citation>
    <scope>NUCLEOTIDE SEQUENCE [LARGE SCALE GENOMIC DNA]</scope>
</reference>
<comment type="caution">
    <text evidence="3">The sequence shown here is derived from an EMBL/GenBank/DDBJ whole genome shotgun (WGS) entry which is preliminary data.</text>
</comment>
<keyword evidence="4" id="KW-1185">Reference proteome</keyword>